<dbReference type="InterPro" id="IPR029033">
    <property type="entry name" value="His_PPase_superfam"/>
</dbReference>
<dbReference type="Pfam" id="PF00300">
    <property type="entry name" value="His_Phos_1"/>
    <property type="match status" value="1"/>
</dbReference>
<name>A0A6S6WJG7_9GAMM</name>
<dbReference type="Proteomes" id="UP000481517">
    <property type="component" value="Unassembled WGS sequence"/>
</dbReference>
<dbReference type="SMART" id="SM00855">
    <property type="entry name" value="PGAM"/>
    <property type="match status" value="1"/>
</dbReference>
<evidence type="ECO:0000313" key="1">
    <source>
        <dbReference type="EMBL" id="CAB0149761.1"/>
    </source>
</evidence>
<reference evidence="1 2" key="1">
    <citation type="submission" date="2020-02" db="EMBL/GenBank/DDBJ databases">
        <authorList>
            <person name="Rodrigo-Torres L."/>
            <person name="Arahal R. D."/>
            <person name="Lucena T."/>
        </authorList>
    </citation>
    <scope>NUCLEOTIDE SEQUENCE [LARGE SCALE GENOMIC DNA]</scope>
    <source>
        <strain evidence="1 2">CECT 9734</strain>
    </source>
</reference>
<dbReference type="InterPro" id="IPR013078">
    <property type="entry name" value="His_Pase_superF_clade-1"/>
</dbReference>
<sequence length="170" mass="19005">MSKHVKLYIIRHGEALPAQALQGDAIRPLSQHGEQEVIMSGRWLAQYLGEQGAKQLDWLVVSPYIRARQTASLIERQVNVAEHDVNDGITPDGQAEQVCDWLLAELQQRGSKVEHVAIVSHMPFVSYLVAALDSAMEPILFPTAGIAEMLIEPEQWRGKFVRMAVVEPDQ</sequence>
<dbReference type="NCBIfam" id="TIGR00249">
    <property type="entry name" value="sixA"/>
    <property type="match status" value="1"/>
</dbReference>
<accession>A0A6S6WJG7</accession>
<keyword evidence="2" id="KW-1185">Reference proteome</keyword>
<dbReference type="EC" id="3.1.3.-" evidence="1"/>
<organism evidence="1 2">
    <name type="scientific">Pseudidiomarina piscicola</name>
    <dbReference type="NCBI Taxonomy" id="2614830"/>
    <lineage>
        <taxon>Bacteria</taxon>
        <taxon>Pseudomonadati</taxon>
        <taxon>Pseudomonadota</taxon>
        <taxon>Gammaproteobacteria</taxon>
        <taxon>Alteromonadales</taxon>
        <taxon>Idiomarinaceae</taxon>
        <taxon>Pseudidiomarina</taxon>
    </lineage>
</organism>
<dbReference type="CDD" id="cd07040">
    <property type="entry name" value="HP"/>
    <property type="match status" value="1"/>
</dbReference>
<dbReference type="EMBL" id="CADCXY010000001">
    <property type="protein sequence ID" value="CAB0149761.1"/>
    <property type="molecule type" value="Genomic_DNA"/>
</dbReference>
<gene>
    <name evidence="1" type="primary">sixA</name>
    <name evidence="1" type="ORF">PSI9734_00342</name>
</gene>
<evidence type="ECO:0000313" key="2">
    <source>
        <dbReference type="Proteomes" id="UP000481517"/>
    </source>
</evidence>
<dbReference type="GO" id="GO:0101006">
    <property type="term" value="F:protein histidine phosphatase activity"/>
    <property type="evidence" value="ECO:0007669"/>
    <property type="project" value="InterPro"/>
</dbReference>
<dbReference type="RefSeq" id="WP_173919378.1">
    <property type="nucleotide sequence ID" value="NZ_CADCXY010000001.1"/>
</dbReference>
<proteinExistence type="predicted"/>
<protein>
    <submittedName>
        <fullName evidence="1">Phosphohistidine phosphatase SixA</fullName>
        <ecNumber evidence="1">3.1.3.-</ecNumber>
    </submittedName>
</protein>
<dbReference type="GO" id="GO:0005737">
    <property type="term" value="C:cytoplasm"/>
    <property type="evidence" value="ECO:0007669"/>
    <property type="project" value="InterPro"/>
</dbReference>
<dbReference type="InterPro" id="IPR004449">
    <property type="entry name" value="SixA"/>
</dbReference>
<dbReference type="Gene3D" id="3.40.50.1240">
    <property type="entry name" value="Phosphoglycerate mutase-like"/>
    <property type="match status" value="1"/>
</dbReference>
<dbReference type="SUPFAM" id="SSF53254">
    <property type="entry name" value="Phosphoglycerate mutase-like"/>
    <property type="match status" value="1"/>
</dbReference>
<keyword evidence="1" id="KW-0378">Hydrolase</keyword>
<dbReference type="AlphaFoldDB" id="A0A6S6WJG7"/>